<gene>
    <name evidence="2" type="ORF">LWI28_009609</name>
</gene>
<dbReference type="EMBL" id="JAJSOW010000003">
    <property type="protein sequence ID" value="KAI9194845.1"/>
    <property type="molecule type" value="Genomic_DNA"/>
</dbReference>
<keyword evidence="3" id="KW-1185">Reference proteome</keyword>
<feature type="region of interest" description="Disordered" evidence="1">
    <location>
        <begin position="191"/>
        <end position="217"/>
    </location>
</feature>
<name>A0AAD5NZY6_ACENE</name>
<reference evidence="2" key="2">
    <citation type="submission" date="2023-02" db="EMBL/GenBank/DDBJ databases">
        <authorList>
            <person name="Swenson N.G."/>
            <person name="Wegrzyn J.L."/>
            <person name="Mcevoy S.L."/>
        </authorList>
    </citation>
    <scope>NUCLEOTIDE SEQUENCE</scope>
    <source>
        <strain evidence="2">91603</strain>
        <tissue evidence="2">Leaf</tissue>
    </source>
</reference>
<protein>
    <submittedName>
        <fullName evidence="2">Uncharacterized protein</fullName>
    </submittedName>
</protein>
<accession>A0AAD5NZY6</accession>
<dbReference type="Proteomes" id="UP001064489">
    <property type="component" value="Chromosome 1"/>
</dbReference>
<reference evidence="2" key="1">
    <citation type="journal article" date="2022" name="Plant J.">
        <title>Strategies of tolerance reflected in two North American maple genomes.</title>
        <authorList>
            <person name="McEvoy S.L."/>
            <person name="Sezen U.U."/>
            <person name="Trouern-Trend A."/>
            <person name="McMahon S.M."/>
            <person name="Schaberg P.G."/>
            <person name="Yang J."/>
            <person name="Wegrzyn J.L."/>
            <person name="Swenson N.G."/>
        </authorList>
    </citation>
    <scope>NUCLEOTIDE SEQUENCE</scope>
    <source>
        <strain evidence="2">91603</strain>
    </source>
</reference>
<comment type="caution">
    <text evidence="2">The sequence shown here is derived from an EMBL/GenBank/DDBJ whole genome shotgun (WGS) entry which is preliminary data.</text>
</comment>
<organism evidence="2 3">
    <name type="scientific">Acer negundo</name>
    <name type="common">Box elder</name>
    <dbReference type="NCBI Taxonomy" id="4023"/>
    <lineage>
        <taxon>Eukaryota</taxon>
        <taxon>Viridiplantae</taxon>
        <taxon>Streptophyta</taxon>
        <taxon>Embryophyta</taxon>
        <taxon>Tracheophyta</taxon>
        <taxon>Spermatophyta</taxon>
        <taxon>Magnoliopsida</taxon>
        <taxon>eudicotyledons</taxon>
        <taxon>Gunneridae</taxon>
        <taxon>Pentapetalae</taxon>
        <taxon>rosids</taxon>
        <taxon>malvids</taxon>
        <taxon>Sapindales</taxon>
        <taxon>Sapindaceae</taxon>
        <taxon>Hippocastanoideae</taxon>
        <taxon>Acereae</taxon>
        <taxon>Acer</taxon>
    </lineage>
</organism>
<evidence type="ECO:0000313" key="3">
    <source>
        <dbReference type="Proteomes" id="UP001064489"/>
    </source>
</evidence>
<sequence length="217" mass="23665">MKTVFEESATEACTETPIGLVDIEALEEKSRDADDHHPELKPSDIGVIIKDAKSEGIYRTAPPPCLIGVGVNESSYQFRVSLPGIPNTTQTYLSKLLQQLVAQFQFIGGSNNVWGSIPTTYPAFEIPSVNPIISKDPTINEVVAKPYNEDERSILEYNPNSEYGINDFDEDCIGHGRSLEGDNDEPAHYNGIGSDPTDGGRTGSVPLVFTGPSWDTF</sequence>
<proteinExistence type="predicted"/>
<evidence type="ECO:0000313" key="2">
    <source>
        <dbReference type="EMBL" id="KAI9194845.1"/>
    </source>
</evidence>
<dbReference type="AlphaFoldDB" id="A0AAD5NZY6"/>
<evidence type="ECO:0000256" key="1">
    <source>
        <dbReference type="SAM" id="MobiDB-lite"/>
    </source>
</evidence>